<evidence type="ECO:0000313" key="2">
    <source>
        <dbReference type="Proteomes" id="UP000036608"/>
    </source>
</evidence>
<dbReference type="OrthoDB" id="6896166at2"/>
<reference evidence="1 2" key="1">
    <citation type="journal article" date="2015" name="Genome Announc.">
        <title>Complete Genome Sequence of the Rhizobacterium Pseudomonas trivialis Strain IHBB745 with Multiple Plant Growth-Promoting Activities and Tolerance to Desiccation and Alkalinity.</title>
        <authorList>
            <person name="Gulati A."/>
            <person name="Swarnkar M.K."/>
            <person name="Vyas P."/>
            <person name="Rahi P."/>
            <person name="Thakur R."/>
            <person name="Thakur N."/>
            <person name="Singh A.K."/>
        </authorList>
    </citation>
    <scope>NUCLEOTIDE SEQUENCE [LARGE SCALE GENOMIC DNA]</scope>
    <source>
        <strain evidence="2">745</strain>
    </source>
</reference>
<gene>
    <name evidence="1" type="ORF">AA957_26105</name>
</gene>
<dbReference type="KEGG" id="ptv:AA957_26105"/>
<dbReference type="AlphaFoldDB" id="A0A0H5AY20"/>
<proteinExistence type="predicted"/>
<organism evidence="1 2">
    <name type="scientific">Pseudomonas trivialis</name>
    <dbReference type="NCBI Taxonomy" id="200450"/>
    <lineage>
        <taxon>Bacteria</taxon>
        <taxon>Pseudomonadati</taxon>
        <taxon>Pseudomonadota</taxon>
        <taxon>Gammaproteobacteria</taxon>
        <taxon>Pseudomonadales</taxon>
        <taxon>Pseudomonadaceae</taxon>
        <taxon>Pseudomonas</taxon>
    </lineage>
</organism>
<name>A0A0H5AY20_9PSED</name>
<evidence type="ECO:0000313" key="1">
    <source>
        <dbReference type="EMBL" id="AKS09437.1"/>
    </source>
</evidence>
<accession>A0A0H5AY20</accession>
<sequence length="93" mass="10204">MSQTYQGTASVLLASRHLGVEPDECLNENVKVRLSESGTPTIARLEVDQPVQWPGHANHVEVRLPDGSVVKGVIVEINRQPEDAGWLTFSLDD</sequence>
<reference evidence="2" key="2">
    <citation type="submission" date="2015-05" db="EMBL/GenBank/DDBJ databases">
        <authorList>
            <person name="Swarnkar M.K."/>
            <person name="Vyas P."/>
            <person name="Rahi P."/>
            <person name="Thakur R."/>
            <person name="Thakur N."/>
            <person name="Singh A.K."/>
            <person name="Gulati A."/>
        </authorList>
    </citation>
    <scope>NUCLEOTIDE SEQUENCE [LARGE SCALE GENOMIC DNA]</scope>
    <source>
        <strain evidence="2">745</strain>
    </source>
</reference>
<dbReference type="Proteomes" id="UP000036608">
    <property type="component" value="Chromosome"/>
</dbReference>
<dbReference type="PATRIC" id="fig|200450.3.peg.5362"/>
<dbReference type="RefSeq" id="WP_049712726.1">
    <property type="nucleotide sequence ID" value="NZ_CP011507.1"/>
</dbReference>
<dbReference type="EMBL" id="CP011507">
    <property type="protein sequence ID" value="AKS09437.1"/>
    <property type="molecule type" value="Genomic_DNA"/>
</dbReference>
<protein>
    <submittedName>
        <fullName evidence="1">Uncharacterized protein</fullName>
    </submittedName>
</protein>